<organism evidence="2 3">
    <name type="scientific">Colletotrichum costaricense</name>
    <dbReference type="NCBI Taxonomy" id="1209916"/>
    <lineage>
        <taxon>Eukaryota</taxon>
        <taxon>Fungi</taxon>
        <taxon>Dikarya</taxon>
        <taxon>Ascomycota</taxon>
        <taxon>Pezizomycotina</taxon>
        <taxon>Sordariomycetes</taxon>
        <taxon>Hypocreomycetidae</taxon>
        <taxon>Glomerellales</taxon>
        <taxon>Glomerellaceae</taxon>
        <taxon>Colletotrichum</taxon>
        <taxon>Colletotrichum acutatum species complex</taxon>
    </lineage>
</organism>
<protein>
    <submittedName>
        <fullName evidence="2">Uncharacterized protein</fullName>
    </submittedName>
</protein>
<dbReference type="RefSeq" id="XP_060312971.1">
    <property type="nucleotide sequence ID" value="XM_060456697.1"/>
</dbReference>
<dbReference type="Proteomes" id="UP001240678">
    <property type="component" value="Unassembled WGS sequence"/>
</dbReference>
<feature type="region of interest" description="Disordered" evidence="1">
    <location>
        <begin position="156"/>
        <end position="197"/>
    </location>
</feature>
<gene>
    <name evidence="2" type="ORF">CCOS01_08536</name>
</gene>
<dbReference type="GeneID" id="85340244"/>
<evidence type="ECO:0000313" key="2">
    <source>
        <dbReference type="EMBL" id="KAK1526118.1"/>
    </source>
</evidence>
<proteinExistence type="predicted"/>
<evidence type="ECO:0000256" key="1">
    <source>
        <dbReference type="SAM" id="MobiDB-lite"/>
    </source>
</evidence>
<comment type="caution">
    <text evidence="2">The sequence shown here is derived from an EMBL/GenBank/DDBJ whole genome shotgun (WGS) entry which is preliminary data.</text>
</comment>
<dbReference type="AlphaFoldDB" id="A0AAJ0DZQ8"/>
<dbReference type="EMBL" id="MOOE01000008">
    <property type="protein sequence ID" value="KAK1526118.1"/>
    <property type="molecule type" value="Genomic_DNA"/>
</dbReference>
<reference evidence="2 3" key="1">
    <citation type="submission" date="2016-10" db="EMBL/GenBank/DDBJ databases">
        <title>The genome sequence of Colletotrichum fioriniae PJ7.</title>
        <authorList>
            <person name="Baroncelli R."/>
        </authorList>
    </citation>
    <scope>NUCLEOTIDE SEQUENCE [LARGE SCALE GENOMIC DNA]</scope>
    <source>
        <strain evidence="2 3">IMI 309622</strain>
    </source>
</reference>
<accession>A0AAJ0DZQ8</accession>
<evidence type="ECO:0000313" key="3">
    <source>
        <dbReference type="Proteomes" id="UP001240678"/>
    </source>
</evidence>
<sequence length="197" mass="21790">MLSNDKRKWRHSGHTRAAETCSSTVATIMRWPRLNWTEPRPGIRKWVAIAAASYAARSRPSCCRSETAALPEVQEQFRNGVFGGAERYCGEATSPQTSMQNLQNLHSATRLIRIPCHHWVVRLVTWHLSPAKRVSGGSVPAERGFRLQFMRASPSNDEVTRGLRSLPGLEPTTSPPVAPVPSPIVAAKDPATRGLFK</sequence>
<keyword evidence="3" id="KW-1185">Reference proteome</keyword>
<feature type="compositionally biased region" description="Pro residues" evidence="1">
    <location>
        <begin position="173"/>
        <end position="182"/>
    </location>
</feature>
<name>A0AAJ0DZQ8_9PEZI</name>